<reference evidence="2 3" key="1">
    <citation type="journal article" date="2022" name="Nat. Genet.">
        <title>Improved pea reference genome and pan-genome highlight genomic features and evolutionary characteristics.</title>
        <authorList>
            <person name="Yang T."/>
            <person name="Liu R."/>
            <person name="Luo Y."/>
            <person name="Hu S."/>
            <person name="Wang D."/>
            <person name="Wang C."/>
            <person name="Pandey M.K."/>
            <person name="Ge S."/>
            <person name="Xu Q."/>
            <person name="Li N."/>
            <person name="Li G."/>
            <person name="Huang Y."/>
            <person name="Saxena R.K."/>
            <person name="Ji Y."/>
            <person name="Li M."/>
            <person name="Yan X."/>
            <person name="He Y."/>
            <person name="Liu Y."/>
            <person name="Wang X."/>
            <person name="Xiang C."/>
            <person name="Varshney R.K."/>
            <person name="Ding H."/>
            <person name="Gao S."/>
            <person name="Zong X."/>
        </authorList>
    </citation>
    <scope>NUCLEOTIDE SEQUENCE [LARGE SCALE GENOMIC DNA]</scope>
    <source>
        <strain evidence="2 3">cv. Zhongwan 6</strain>
    </source>
</reference>
<organism evidence="2 3">
    <name type="scientific">Pisum sativum</name>
    <name type="common">Garden pea</name>
    <name type="synonym">Lathyrus oleraceus</name>
    <dbReference type="NCBI Taxonomy" id="3888"/>
    <lineage>
        <taxon>Eukaryota</taxon>
        <taxon>Viridiplantae</taxon>
        <taxon>Streptophyta</taxon>
        <taxon>Embryophyta</taxon>
        <taxon>Tracheophyta</taxon>
        <taxon>Spermatophyta</taxon>
        <taxon>Magnoliopsida</taxon>
        <taxon>eudicotyledons</taxon>
        <taxon>Gunneridae</taxon>
        <taxon>Pentapetalae</taxon>
        <taxon>rosids</taxon>
        <taxon>fabids</taxon>
        <taxon>Fabales</taxon>
        <taxon>Fabaceae</taxon>
        <taxon>Papilionoideae</taxon>
        <taxon>50 kb inversion clade</taxon>
        <taxon>NPAAA clade</taxon>
        <taxon>Hologalegina</taxon>
        <taxon>IRL clade</taxon>
        <taxon>Fabeae</taxon>
        <taxon>Lathyrus</taxon>
    </lineage>
</organism>
<dbReference type="InterPro" id="IPR054722">
    <property type="entry name" value="PolX-like_BBD"/>
</dbReference>
<protein>
    <recommendedName>
        <fullName evidence="1">Retrovirus-related Pol polyprotein from transposon TNT 1-94-like beta-barrel domain-containing protein</fullName>
    </recommendedName>
</protein>
<evidence type="ECO:0000313" key="3">
    <source>
        <dbReference type="Proteomes" id="UP001058974"/>
    </source>
</evidence>
<evidence type="ECO:0000259" key="1">
    <source>
        <dbReference type="Pfam" id="PF22936"/>
    </source>
</evidence>
<feature type="domain" description="Retrovirus-related Pol polyprotein from transposon TNT 1-94-like beta-barrel" evidence="1">
    <location>
        <begin position="152"/>
        <end position="215"/>
    </location>
</feature>
<dbReference type="Gramene" id="Psat02G0354300-T1">
    <property type="protein sequence ID" value="KAI5437471.1"/>
    <property type="gene ID" value="KIW84_023543"/>
</dbReference>
<sequence>MWDELENYLPILICSYVIPCSFGDIASVQRYREKDYVLRAFSLVIQQEKESNISVSNTIPNVGNDEEVTRAKGRFWVLWQIRNQLQLPTMHQRLTPQTQMHPLLGFTQEQYNNILEFLQQSKLNSQANSISTSPFILNSHSTGANGKNPTLWILNTSVIDHITFNISLFIEYKNIVHIPISFPNGSKVVASISGTVSISSSLTLHNVLYIPRFHNHSKAMIGISNLQRELYILDSTSHHSSFSSVTNNSCNAWPLRLGHAHRTKGFREGTKGYIVYDIQSHDIFVPINFIFYEHIVPFKLNSSSSSIPSPDHHTLDNIPSMSQQSIPTKRISATDVSLSSDMLPSTDDSNIILSPISLSMPFNCPSHLPFNNAYNDPTPNSSPSSTSKS</sequence>
<gene>
    <name evidence="2" type="ORF">KIW84_023543</name>
</gene>
<dbReference type="Proteomes" id="UP001058974">
    <property type="component" value="Chromosome 2"/>
</dbReference>
<evidence type="ECO:0000313" key="2">
    <source>
        <dbReference type="EMBL" id="KAI5437471.1"/>
    </source>
</evidence>
<comment type="caution">
    <text evidence="2">The sequence shown here is derived from an EMBL/GenBank/DDBJ whole genome shotgun (WGS) entry which is preliminary data.</text>
</comment>
<name>A0A9D4YD85_PEA</name>
<keyword evidence="3" id="KW-1185">Reference proteome</keyword>
<dbReference type="EMBL" id="JAMSHJ010000002">
    <property type="protein sequence ID" value="KAI5437471.1"/>
    <property type="molecule type" value="Genomic_DNA"/>
</dbReference>
<dbReference type="AlphaFoldDB" id="A0A9D4YD85"/>
<proteinExistence type="predicted"/>
<accession>A0A9D4YD85</accession>
<dbReference type="Pfam" id="PF22936">
    <property type="entry name" value="Pol_BBD"/>
    <property type="match status" value="1"/>
</dbReference>